<evidence type="ECO:0008006" key="6">
    <source>
        <dbReference type="Google" id="ProtNLM"/>
    </source>
</evidence>
<dbReference type="CDD" id="cd01647">
    <property type="entry name" value="RT_LTR"/>
    <property type="match status" value="1"/>
</dbReference>
<organism evidence="4 5">
    <name type="scientific">Aristolochia fimbriata</name>
    <name type="common">White veined hardy Dutchman's pipe vine</name>
    <dbReference type="NCBI Taxonomy" id="158543"/>
    <lineage>
        <taxon>Eukaryota</taxon>
        <taxon>Viridiplantae</taxon>
        <taxon>Streptophyta</taxon>
        <taxon>Embryophyta</taxon>
        <taxon>Tracheophyta</taxon>
        <taxon>Spermatophyta</taxon>
        <taxon>Magnoliopsida</taxon>
        <taxon>Magnoliidae</taxon>
        <taxon>Piperales</taxon>
        <taxon>Aristolochiaceae</taxon>
        <taxon>Aristolochia</taxon>
    </lineage>
</organism>
<gene>
    <name evidence="4" type="ORF">H6P81_010352</name>
</gene>
<dbReference type="InterPro" id="IPR043502">
    <property type="entry name" value="DNA/RNA_pol_sf"/>
</dbReference>
<dbReference type="GO" id="GO:0003824">
    <property type="term" value="F:catalytic activity"/>
    <property type="evidence" value="ECO:0007669"/>
    <property type="project" value="UniProtKB-KW"/>
</dbReference>
<evidence type="ECO:0000259" key="2">
    <source>
        <dbReference type="Pfam" id="PF00078"/>
    </source>
</evidence>
<comment type="caution">
    <text evidence="4">The sequence shown here is derived from an EMBL/GenBank/DDBJ whole genome shotgun (WGS) entry which is preliminary data.</text>
</comment>
<dbReference type="InterPro" id="IPR043128">
    <property type="entry name" value="Rev_trsase/Diguanyl_cyclase"/>
</dbReference>
<dbReference type="InterPro" id="IPR041577">
    <property type="entry name" value="RT_RNaseH_2"/>
</dbReference>
<evidence type="ECO:0000313" key="4">
    <source>
        <dbReference type="EMBL" id="KAG9450387.1"/>
    </source>
</evidence>
<keyword evidence="5" id="KW-1185">Reference proteome</keyword>
<proteinExistence type="predicted"/>
<evidence type="ECO:0000259" key="3">
    <source>
        <dbReference type="Pfam" id="PF17919"/>
    </source>
</evidence>
<dbReference type="Pfam" id="PF00078">
    <property type="entry name" value="RVT_1"/>
    <property type="match status" value="1"/>
</dbReference>
<dbReference type="Proteomes" id="UP000825729">
    <property type="component" value="Unassembled WGS sequence"/>
</dbReference>
<sequence length="243" mass="27603">MQYTYVKELNHPTPYHYPHYQKNEIEHIVKDILSAGIIKGSTSPYASPVLLTKKKDGSWRFCVDYRALNKFTIPDKFPIPTFDELLDELVGVVVFSKLDLRSRYHQIRVRQDTEKTAFCTHEGLLPLDRGSTTCIDALKQAVTSVPILALPDFFKTFVIETDTSGASLGAIIIQEGPPIACISQALSKKGRSKSVYEQELMAIVFAVQKLKHYLLGRKFIIKTDQKSLNFFMDQNILGMDKQK</sequence>
<name>A0AAV7ERX5_ARIFI</name>
<dbReference type="InterPro" id="IPR050951">
    <property type="entry name" value="Retrovirus_Pol_polyprotein"/>
</dbReference>
<dbReference type="Gene3D" id="3.30.70.270">
    <property type="match status" value="1"/>
</dbReference>
<dbReference type="PANTHER" id="PTHR37984">
    <property type="entry name" value="PROTEIN CBG26694"/>
    <property type="match status" value="1"/>
</dbReference>
<keyword evidence="1" id="KW-0511">Multifunctional enzyme</keyword>
<dbReference type="EMBL" id="JAINDJ010000004">
    <property type="protein sequence ID" value="KAG9450387.1"/>
    <property type="molecule type" value="Genomic_DNA"/>
</dbReference>
<dbReference type="Gene3D" id="3.10.10.10">
    <property type="entry name" value="HIV Type 1 Reverse Transcriptase, subunit A, domain 1"/>
    <property type="match status" value="1"/>
</dbReference>
<dbReference type="Pfam" id="PF17919">
    <property type="entry name" value="RT_RNaseH_2"/>
    <property type="match status" value="1"/>
</dbReference>
<reference evidence="4 5" key="1">
    <citation type="submission" date="2021-07" db="EMBL/GenBank/DDBJ databases">
        <title>The Aristolochia fimbriata genome: insights into angiosperm evolution, floral development and chemical biosynthesis.</title>
        <authorList>
            <person name="Jiao Y."/>
        </authorList>
    </citation>
    <scope>NUCLEOTIDE SEQUENCE [LARGE SCALE GENOMIC DNA]</scope>
    <source>
        <strain evidence="4">IBCAS-2021</strain>
        <tissue evidence="4">Leaf</tissue>
    </source>
</reference>
<dbReference type="PANTHER" id="PTHR37984:SF5">
    <property type="entry name" value="PROTEIN NYNRIN-LIKE"/>
    <property type="match status" value="1"/>
</dbReference>
<dbReference type="AlphaFoldDB" id="A0AAV7ERX5"/>
<evidence type="ECO:0000313" key="5">
    <source>
        <dbReference type="Proteomes" id="UP000825729"/>
    </source>
</evidence>
<dbReference type="SUPFAM" id="SSF56672">
    <property type="entry name" value="DNA/RNA polymerases"/>
    <property type="match status" value="1"/>
</dbReference>
<evidence type="ECO:0000256" key="1">
    <source>
        <dbReference type="ARBA" id="ARBA00023268"/>
    </source>
</evidence>
<feature type="domain" description="Reverse transcriptase/retrotransposon-derived protein RNase H-like" evidence="3">
    <location>
        <begin position="132"/>
        <end position="221"/>
    </location>
</feature>
<accession>A0AAV7ERX5</accession>
<protein>
    <recommendedName>
        <fullName evidence="6">Transposon Ty3-I Gag-Pol polyprotein</fullName>
    </recommendedName>
</protein>
<dbReference type="InterPro" id="IPR000477">
    <property type="entry name" value="RT_dom"/>
</dbReference>
<feature type="domain" description="Reverse transcriptase" evidence="2">
    <location>
        <begin position="53"/>
        <end position="119"/>
    </location>
</feature>